<sequence>MRRDTINVQVNNVNSFWEDLHSNPNVKRQELKLRSSGKVLHCFAFVNLVSGP</sequence>
<gene>
    <name evidence="1" type="ORF">E2562_009583</name>
</gene>
<dbReference type="EMBL" id="SPHZ02000001">
    <property type="protein sequence ID" value="KAF0932324.1"/>
    <property type="molecule type" value="Genomic_DNA"/>
</dbReference>
<reference evidence="1 2" key="1">
    <citation type="submission" date="2019-11" db="EMBL/GenBank/DDBJ databases">
        <title>Whole genome sequence of Oryza granulata.</title>
        <authorList>
            <person name="Li W."/>
        </authorList>
    </citation>
    <scope>NUCLEOTIDE SEQUENCE [LARGE SCALE GENOMIC DNA]</scope>
    <source>
        <strain evidence="2">cv. Menghai</strain>
        <tissue evidence="1">Leaf</tissue>
    </source>
</reference>
<evidence type="ECO:0000313" key="1">
    <source>
        <dbReference type="EMBL" id="KAF0932324.1"/>
    </source>
</evidence>
<name>A0A6G1F633_9ORYZ</name>
<protein>
    <submittedName>
        <fullName evidence="1">Uncharacterized protein</fullName>
    </submittedName>
</protein>
<organism evidence="1 2">
    <name type="scientific">Oryza meyeriana var. granulata</name>
    <dbReference type="NCBI Taxonomy" id="110450"/>
    <lineage>
        <taxon>Eukaryota</taxon>
        <taxon>Viridiplantae</taxon>
        <taxon>Streptophyta</taxon>
        <taxon>Embryophyta</taxon>
        <taxon>Tracheophyta</taxon>
        <taxon>Spermatophyta</taxon>
        <taxon>Magnoliopsida</taxon>
        <taxon>Liliopsida</taxon>
        <taxon>Poales</taxon>
        <taxon>Poaceae</taxon>
        <taxon>BOP clade</taxon>
        <taxon>Oryzoideae</taxon>
        <taxon>Oryzeae</taxon>
        <taxon>Oryzinae</taxon>
        <taxon>Oryza</taxon>
        <taxon>Oryza meyeriana</taxon>
    </lineage>
</organism>
<keyword evidence="2" id="KW-1185">Reference proteome</keyword>
<comment type="caution">
    <text evidence="1">The sequence shown here is derived from an EMBL/GenBank/DDBJ whole genome shotgun (WGS) entry which is preliminary data.</text>
</comment>
<evidence type="ECO:0000313" key="2">
    <source>
        <dbReference type="Proteomes" id="UP000479710"/>
    </source>
</evidence>
<proteinExistence type="predicted"/>
<accession>A0A6G1F633</accession>
<dbReference type="AlphaFoldDB" id="A0A6G1F633"/>
<dbReference type="Proteomes" id="UP000479710">
    <property type="component" value="Unassembled WGS sequence"/>
</dbReference>